<gene>
    <name evidence="2" type="ORF">SAMN02583745_01569</name>
</gene>
<proteinExistence type="predicted"/>
<protein>
    <submittedName>
        <fullName evidence="2">Phage holin</fullName>
    </submittedName>
</protein>
<keyword evidence="1" id="KW-0812">Transmembrane</keyword>
<feature type="transmembrane region" description="Helical" evidence="1">
    <location>
        <begin position="52"/>
        <end position="75"/>
    </location>
</feature>
<dbReference type="AlphaFoldDB" id="A0A1I0CBX0"/>
<dbReference type="STRING" id="1123402.SAMN02583745_01569"/>
<dbReference type="EMBL" id="FOHV01000010">
    <property type="protein sequence ID" value="SET17017.1"/>
    <property type="molecule type" value="Genomic_DNA"/>
</dbReference>
<sequence>MDEKVQSFEYLKVPAILIFIFPNLSADIVISALAGSTVFFMTADEYSGLQKLILTFVSFFIGLIASEEATQYINIIAPIQISYSVGALITSAFAVNVMLLIRHKLKRYKRNQDPKHFGNSNDDE</sequence>
<dbReference type="RefSeq" id="WP_177168618.1">
    <property type="nucleotide sequence ID" value="NZ_FOHV01000010.1"/>
</dbReference>
<name>A0A1I0CBX0_9GAMM</name>
<keyword evidence="1" id="KW-0472">Membrane</keyword>
<dbReference type="InterPro" id="IPR032637">
    <property type="entry name" value="Phage_holin-like"/>
</dbReference>
<feature type="transmembrane region" description="Helical" evidence="1">
    <location>
        <begin position="81"/>
        <end position="101"/>
    </location>
</feature>
<organism evidence="2 3">
    <name type="scientific">Thorsellia anophelis DSM 18579</name>
    <dbReference type="NCBI Taxonomy" id="1123402"/>
    <lineage>
        <taxon>Bacteria</taxon>
        <taxon>Pseudomonadati</taxon>
        <taxon>Pseudomonadota</taxon>
        <taxon>Gammaproteobacteria</taxon>
        <taxon>Enterobacterales</taxon>
        <taxon>Thorselliaceae</taxon>
        <taxon>Thorsellia</taxon>
    </lineage>
</organism>
<dbReference type="Proteomes" id="UP000242642">
    <property type="component" value="Unassembled WGS sequence"/>
</dbReference>
<evidence type="ECO:0000256" key="1">
    <source>
        <dbReference type="SAM" id="Phobius"/>
    </source>
</evidence>
<evidence type="ECO:0000313" key="2">
    <source>
        <dbReference type="EMBL" id="SET17017.1"/>
    </source>
</evidence>
<dbReference type="Pfam" id="PF16931">
    <property type="entry name" value="Phage_holin_8"/>
    <property type="match status" value="1"/>
</dbReference>
<reference evidence="3" key="1">
    <citation type="submission" date="2016-10" db="EMBL/GenBank/DDBJ databases">
        <authorList>
            <person name="Varghese N."/>
            <person name="Submissions S."/>
        </authorList>
    </citation>
    <scope>NUCLEOTIDE SEQUENCE [LARGE SCALE GENOMIC DNA]</scope>
    <source>
        <strain evidence="3">DSM 18579</strain>
    </source>
</reference>
<feature type="transmembrane region" description="Helical" evidence="1">
    <location>
        <begin position="15"/>
        <end position="40"/>
    </location>
</feature>
<keyword evidence="1" id="KW-1133">Transmembrane helix</keyword>
<keyword evidence="3" id="KW-1185">Reference proteome</keyword>
<evidence type="ECO:0000313" key="3">
    <source>
        <dbReference type="Proteomes" id="UP000242642"/>
    </source>
</evidence>
<accession>A0A1I0CBX0</accession>